<evidence type="ECO:0000256" key="1">
    <source>
        <dbReference type="ARBA" id="ARBA00004752"/>
    </source>
</evidence>
<keyword evidence="12" id="KW-1185">Reference proteome</keyword>
<evidence type="ECO:0000313" key="11">
    <source>
        <dbReference type="EMBL" id="RAK22294.1"/>
    </source>
</evidence>
<dbReference type="RefSeq" id="WP_111644141.1">
    <property type="nucleotide sequence ID" value="NZ_QLMH01000002.1"/>
</dbReference>
<gene>
    <name evidence="11" type="ORF">B0I26_102286</name>
</gene>
<keyword evidence="5 9" id="KW-0133">Cell shape</keyword>
<evidence type="ECO:0000256" key="7">
    <source>
        <dbReference type="ARBA" id="ARBA00023316"/>
    </source>
</evidence>
<evidence type="ECO:0000256" key="3">
    <source>
        <dbReference type="ARBA" id="ARBA00022679"/>
    </source>
</evidence>
<dbReference type="InterPro" id="IPR050979">
    <property type="entry name" value="LD-transpeptidase"/>
</dbReference>
<comment type="similarity">
    <text evidence="2">Belongs to the YkuD family.</text>
</comment>
<dbReference type="OrthoDB" id="9787225at2"/>
<dbReference type="InterPro" id="IPR038063">
    <property type="entry name" value="Transpep_catalytic_dom"/>
</dbReference>
<name>A0A327YMG6_9BACL</name>
<sequence>MPILFATILAFASSPLWFFGANPLFGNPFIIINKSTNQLAFIDDGKIQVTYPVATGLTTELTPEGMFTVTVKAKQPYYRKKNIPGGAPNNPLGSRWIGFDANGTDGRTYGIHGTNNAQSIGMYITQGCVRLHNHQVEALFEQVPLGTKVLIVRSGQSFEEMAEQYGVIKR</sequence>
<dbReference type="GO" id="GO:0018104">
    <property type="term" value="P:peptidoglycan-protein cross-linking"/>
    <property type="evidence" value="ECO:0007669"/>
    <property type="project" value="TreeGrafter"/>
</dbReference>
<dbReference type="Pfam" id="PF03734">
    <property type="entry name" value="YkuD"/>
    <property type="match status" value="1"/>
</dbReference>
<evidence type="ECO:0000313" key="12">
    <source>
        <dbReference type="Proteomes" id="UP000248555"/>
    </source>
</evidence>
<evidence type="ECO:0000256" key="2">
    <source>
        <dbReference type="ARBA" id="ARBA00005992"/>
    </source>
</evidence>
<evidence type="ECO:0000256" key="6">
    <source>
        <dbReference type="ARBA" id="ARBA00022984"/>
    </source>
</evidence>
<dbReference type="InterPro" id="IPR005490">
    <property type="entry name" value="LD_TPept_cat_dom"/>
</dbReference>
<comment type="pathway">
    <text evidence="8">Glycan biosynthesis.</text>
</comment>
<feature type="domain" description="L,D-TPase catalytic" evidence="10">
    <location>
        <begin position="28"/>
        <end position="152"/>
    </location>
</feature>
<dbReference type="PANTHER" id="PTHR30582">
    <property type="entry name" value="L,D-TRANSPEPTIDASE"/>
    <property type="match status" value="1"/>
</dbReference>
<dbReference type="Gene3D" id="2.40.440.10">
    <property type="entry name" value="L,D-transpeptidase catalytic domain-like"/>
    <property type="match status" value="1"/>
</dbReference>
<feature type="active site" description="Proton donor/acceptor" evidence="9">
    <location>
        <position position="112"/>
    </location>
</feature>
<comment type="caution">
    <text evidence="11">The sequence shown here is derived from an EMBL/GenBank/DDBJ whole genome shotgun (WGS) entry which is preliminary data.</text>
</comment>
<dbReference type="GO" id="GO:0005576">
    <property type="term" value="C:extracellular region"/>
    <property type="evidence" value="ECO:0007669"/>
    <property type="project" value="TreeGrafter"/>
</dbReference>
<organism evidence="11 12">
    <name type="scientific">Paranoxybacillus vitaminiphilus</name>
    <dbReference type="NCBI Taxonomy" id="581036"/>
    <lineage>
        <taxon>Bacteria</taxon>
        <taxon>Bacillati</taxon>
        <taxon>Bacillota</taxon>
        <taxon>Bacilli</taxon>
        <taxon>Bacillales</taxon>
        <taxon>Anoxybacillaceae</taxon>
        <taxon>Paranoxybacillus</taxon>
    </lineage>
</organism>
<protein>
    <submittedName>
        <fullName evidence="11">L,D-transpeptidase-like protein</fullName>
    </submittedName>
</protein>
<dbReference type="FunFam" id="2.40.440.10:FF:000003">
    <property type="entry name" value="L,D-transpeptidase YciB"/>
    <property type="match status" value="1"/>
</dbReference>
<dbReference type="PANTHER" id="PTHR30582:SF4">
    <property type="entry name" value="L,D-TRANSPEPTIDASE YQJB-RELATED"/>
    <property type="match status" value="1"/>
</dbReference>
<evidence type="ECO:0000256" key="8">
    <source>
        <dbReference type="ARBA" id="ARBA00060592"/>
    </source>
</evidence>
<evidence type="ECO:0000256" key="9">
    <source>
        <dbReference type="PROSITE-ProRule" id="PRU01373"/>
    </source>
</evidence>
<keyword evidence="3" id="KW-0808">Transferase</keyword>
<keyword evidence="4" id="KW-0378">Hydrolase</keyword>
<dbReference type="EMBL" id="QLMH01000002">
    <property type="protein sequence ID" value="RAK22294.1"/>
    <property type="molecule type" value="Genomic_DNA"/>
</dbReference>
<keyword evidence="6 9" id="KW-0573">Peptidoglycan synthesis</keyword>
<dbReference type="GO" id="GO:0071555">
    <property type="term" value="P:cell wall organization"/>
    <property type="evidence" value="ECO:0007669"/>
    <property type="project" value="UniProtKB-UniRule"/>
</dbReference>
<accession>A0A327YMG6</accession>
<dbReference type="PROSITE" id="PS52029">
    <property type="entry name" value="LD_TPASE"/>
    <property type="match status" value="1"/>
</dbReference>
<dbReference type="SUPFAM" id="SSF141523">
    <property type="entry name" value="L,D-transpeptidase catalytic domain-like"/>
    <property type="match status" value="1"/>
</dbReference>
<evidence type="ECO:0000259" key="10">
    <source>
        <dbReference type="PROSITE" id="PS52029"/>
    </source>
</evidence>
<proteinExistence type="inferred from homology"/>
<evidence type="ECO:0000256" key="4">
    <source>
        <dbReference type="ARBA" id="ARBA00022801"/>
    </source>
</evidence>
<feature type="active site" description="Nucleophile" evidence="9">
    <location>
        <position position="128"/>
    </location>
</feature>
<dbReference type="AlphaFoldDB" id="A0A327YMG6"/>
<dbReference type="GO" id="GO:0016740">
    <property type="term" value="F:transferase activity"/>
    <property type="evidence" value="ECO:0007669"/>
    <property type="project" value="UniProtKB-KW"/>
</dbReference>
<keyword evidence="7 9" id="KW-0961">Cell wall biogenesis/degradation</keyword>
<reference evidence="11 12" key="1">
    <citation type="submission" date="2018-06" db="EMBL/GenBank/DDBJ databases">
        <title>Genomic Encyclopedia of Type Strains, Phase III (KMG-III): the genomes of soil and plant-associated and newly described type strains.</title>
        <authorList>
            <person name="Whitman W."/>
        </authorList>
    </citation>
    <scope>NUCLEOTIDE SEQUENCE [LARGE SCALE GENOMIC DNA]</scope>
    <source>
        <strain evidence="11 12">CGMCC 1.8979</strain>
    </source>
</reference>
<dbReference type="Proteomes" id="UP000248555">
    <property type="component" value="Unassembled WGS sequence"/>
</dbReference>
<dbReference type="GO" id="GO:0008360">
    <property type="term" value="P:regulation of cell shape"/>
    <property type="evidence" value="ECO:0007669"/>
    <property type="project" value="UniProtKB-UniRule"/>
</dbReference>
<dbReference type="GO" id="GO:0071972">
    <property type="term" value="F:peptidoglycan L,D-transpeptidase activity"/>
    <property type="evidence" value="ECO:0007669"/>
    <property type="project" value="TreeGrafter"/>
</dbReference>
<evidence type="ECO:0000256" key="5">
    <source>
        <dbReference type="ARBA" id="ARBA00022960"/>
    </source>
</evidence>
<comment type="pathway">
    <text evidence="1 9">Cell wall biogenesis; peptidoglycan biosynthesis.</text>
</comment>
<dbReference type="CDD" id="cd16913">
    <property type="entry name" value="YkuD_like"/>
    <property type="match status" value="1"/>
</dbReference>
<dbReference type="UniPathway" id="UPA00219"/>